<keyword evidence="11" id="KW-1185">Reference proteome</keyword>
<evidence type="ECO:0000259" key="9">
    <source>
        <dbReference type="Pfam" id="PF09811"/>
    </source>
</evidence>
<comment type="similarity">
    <text evidence="3">Belongs to the YAE1 family.</text>
</comment>
<dbReference type="Pfam" id="PF09811">
    <property type="entry name" value="Yae1_N"/>
    <property type="match status" value="1"/>
</dbReference>
<dbReference type="InParanoid" id="A0A0D0ARJ4"/>
<dbReference type="Proteomes" id="UP000054485">
    <property type="component" value="Unassembled WGS sequence"/>
</dbReference>
<dbReference type="PANTHER" id="PTHR18829:SF0">
    <property type="entry name" value="PROTEIN YAE1 HOMOLOG"/>
    <property type="match status" value="1"/>
</dbReference>
<evidence type="ECO:0000256" key="3">
    <source>
        <dbReference type="ARBA" id="ARBA00007096"/>
    </source>
</evidence>
<accession>A0A0D0ARJ4</accession>
<dbReference type="GO" id="GO:0005737">
    <property type="term" value="C:cytoplasm"/>
    <property type="evidence" value="ECO:0007669"/>
    <property type="project" value="UniProtKB-SubCell"/>
</dbReference>
<feature type="domain" description="Essential protein Yae1 N-terminal" evidence="9">
    <location>
        <begin position="30"/>
        <end position="67"/>
    </location>
</feature>
<organism evidence="10 11">
    <name type="scientific">Suillus luteus UH-Slu-Lm8-n1</name>
    <dbReference type="NCBI Taxonomy" id="930992"/>
    <lineage>
        <taxon>Eukaryota</taxon>
        <taxon>Fungi</taxon>
        <taxon>Dikarya</taxon>
        <taxon>Basidiomycota</taxon>
        <taxon>Agaricomycotina</taxon>
        <taxon>Agaricomycetes</taxon>
        <taxon>Agaricomycetidae</taxon>
        <taxon>Boletales</taxon>
        <taxon>Suillineae</taxon>
        <taxon>Suillaceae</taxon>
        <taxon>Suillus</taxon>
    </lineage>
</organism>
<evidence type="ECO:0000256" key="5">
    <source>
        <dbReference type="ARBA" id="ARBA00018400"/>
    </source>
</evidence>
<dbReference type="OrthoDB" id="20086at2759"/>
<name>A0A0D0ARJ4_9AGAM</name>
<evidence type="ECO:0000256" key="7">
    <source>
        <dbReference type="ARBA" id="ARBA00023242"/>
    </source>
</evidence>
<reference evidence="11" key="2">
    <citation type="submission" date="2015-01" db="EMBL/GenBank/DDBJ databases">
        <title>Evolutionary Origins and Diversification of the Mycorrhizal Mutualists.</title>
        <authorList>
            <consortium name="DOE Joint Genome Institute"/>
            <consortium name="Mycorrhizal Genomics Consortium"/>
            <person name="Kohler A."/>
            <person name="Kuo A."/>
            <person name="Nagy L.G."/>
            <person name="Floudas D."/>
            <person name="Copeland A."/>
            <person name="Barry K.W."/>
            <person name="Cichocki N."/>
            <person name="Veneault-Fourrey C."/>
            <person name="LaButti K."/>
            <person name="Lindquist E.A."/>
            <person name="Lipzen A."/>
            <person name="Lundell T."/>
            <person name="Morin E."/>
            <person name="Murat C."/>
            <person name="Riley R."/>
            <person name="Ohm R."/>
            <person name="Sun H."/>
            <person name="Tunlid A."/>
            <person name="Henrissat B."/>
            <person name="Grigoriev I.V."/>
            <person name="Hibbett D.S."/>
            <person name="Martin F."/>
        </authorList>
    </citation>
    <scope>NUCLEOTIDE SEQUENCE [LARGE SCALE GENOMIC DNA]</scope>
    <source>
        <strain evidence="11">UH-Slu-Lm8-n1</strain>
    </source>
</reference>
<dbReference type="GO" id="GO:0005634">
    <property type="term" value="C:nucleus"/>
    <property type="evidence" value="ECO:0007669"/>
    <property type="project" value="UniProtKB-SubCell"/>
</dbReference>
<feature type="compositionally biased region" description="Basic and acidic residues" evidence="8">
    <location>
        <begin position="112"/>
        <end position="122"/>
    </location>
</feature>
<comment type="subcellular location">
    <subcellularLocation>
        <location evidence="2">Cytoplasm</location>
    </subcellularLocation>
    <subcellularLocation>
        <location evidence="1">Nucleus</location>
    </subcellularLocation>
</comment>
<keyword evidence="6" id="KW-0963">Cytoplasm</keyword>
<evidence type="ECO:0000313" key="11">
    <source>
        <dbReference type="Proteomes" id="UP000054485"/>
    </source>
</evidence>
<evidence type="ECO:0000256" key="1">
    <source>
        <dbReference type="ARBA" id="ARBA00004123"/>
    </source>
</evidence>
<dbReference type="PANTHER" id="PTHR18829">
    <property type="entry name" value="PROTEIN YAE1 HOMOLOG"/>
    <property type="match status" value="1"/>
</dbReference>
<proteinExistence type="inferred from homology"/>
<dbReference type="EMBL" id="KN835192">
    <property type="protein sequence ID" value="KIK44346.1"/>
    <property type="molecule type" value="Genomic_DNA"/>
</dbReference>
<reference evidence="10 11" key="1">
    <citation type="submission" date="2014-04" db="EMBL/GenBank/DDBJ databases">
        <authorList>
            <consortium name="DOE Joint Genome Institute"/>
            <person name="Kuo A."/>
            <person name="Ruytinx J."/>
            <person name="Rineau F."/>
            <person name="Colpaert J."/>
            <person name="Kohler A."/>
            <person name="Nagy L.G."/>
            <person name="Floudas D."/>
            <person name="Copeland A."/>
            <person name="Barry K.W."/>
            <person name="Cichocki N."/>
            <person name="Veneault-Fourrey C."/>
            <person name="LaButti K."/>
            <person name="Lindquist E.A."/>
            <person name="Lipzen A."/>
            <person name="Lundell T."/>
            <person name="Morin E."/>
            <person name="Murat C."/>
            <person name="Sun H."/>
            <person name="Tunlid A."/>
            <person name="Henrissat B."/>
            <person name="Grigoriev I.V."/>
            <person name="Hibbett D.S."/>
            <person name="Martin F."/>
            <person name="Nordberg H.P."/>
            <person name="Cantor M.N."/>
            <person name="Hua S.X."/>
        </authorList>
    </citation>
    <scope>NUCLEOTIDE SEQUENCE [LARGE SCALE GENOMIC DNA]</scope>
    <source>
        <strain evidence="10 11">UH-Slu-Lm8-n1</strain>
    </source>
</reference>
<dbReference type="AlphaFoldDB" id="A0A0D0ARJ4"/>
<protein>
    <recommendedName>
        <fullName evidence="5">Protein YAE1</fullName>
    </recommendedName>
    <alternativeName>
        <fullName evidence="4">Protein yae1</fullName>
    </alternativeName>
</protein>
<dbReference type="InterPro" id="IPR019191">
    <property type="entry name" value="Essential_protein_Yae1_N"/>
</dbReference>
<keyword evidence="7" id="KW-0539">Nucleus</keyword>
<evidence type="ECO:0000256" key="2">
    <source>
        <dbReference type="ARBA" id="ARBA00004496"/>
    </source>
</evidence>
<sequence length="187" mass="20275">MESPWEEDPRADYAPQADWAKLSNEFTNSGYREGIIAGKESALQEGFDAGFALVGVPIGRDLGSMRGAISAITSFLSSKSQEDSTALTMAREISSSLAGVRFSDIAPVDQEAEQHAREHLDASDDPVGQSEELSQKREMEGLEDMLQRLTAGAPSRPLQDRPTREDVIRLKEGILALSGQLGLEITP</sequence>
<gene>
    <name evidence="10" type="ORF">CY34DRAFT_636412</name>
</gene>
<evidence type="ECO:0000256" key="6">
    <source>
        <dbReference type="ARBA" id="ARBA00022490"/>
    </source>
</evidence>
<dbReference type="STRING" id="930992.A0A0D0ARJ4"/>
<evidence type="ECO:0000313" key="10">
    <source>
        <dbReference type="EMBL" id="KIK44346.1"/>
    </source>
</evidence>
<evidence type="ECO:0000256" key="8">
    <source>
        <dbReference type="SAM" id="MobiDB-lite"/>
    </source>
</evidence>
<dbReference type="HOGENOM" id="CLU_091047_0_0_1"/>
<feature type="region of interest" description="Disordered" evidence="8">
    <location>
        <begin position="110"/>
        <end position="165"/>
    </location>
</feature>
<evidence type="ECO:0000256" key="4">
    <source>
        <dbReference type="ARBA" id="ARBA00017286"/>
    </source>
</evidence>
<dbReference type="InterPro" id="IPR038881">
    <property type="entry name" value="Yae1-like"/>
</dbReference>